<dbReference type="GO" id="GO:0003924">
    <property type="term" value="F:GTPase activity"/>
    <property type="evidence" value="ECO:0007669"/>
    <property type="project" value="InterPro"/>
</dbReference>
<dbReference type="InterPro" id="IPR005225">
    <property type="entry name" value="Small_GTP-bd"/>
</dbReference>
<evidence type="ECO:0000313" key="3">
    <source>
        <dbReference type="EMBL" id="GFG32254.1"/>
    </source>
</evidence>
<keyword evidence="4" id="KW-1185">Reference proteome</keyword>
<dbReference type="InterPro" id="IPR001806">
    <property type="entry name" value="Small_GTPase"/>
</dbReference>
<dbReference type="FunFam" id="3.40.50.300:FF:001656">
    <property type="entry name" value="Rab11B GTPase, putative"/>
    <property type="match status" value="1"/>
</dbReference>
<comment type="caution">
    <text evidence="3">The sequence shown here is derived from an EMBL/GenBank/DDBJ whole genome shotgun (WGS) entry which is preliminary data.</text>
</comment>
<protein>
    <recommendedName>
        <fullName evidence="5">Rab-like protein 2A</fullName>
    </recommendedName>
</protein>
<evidence type="ECO:0008006" key="5">
    <source>
        <dbReference type="Google" id="ProtNLM"/>
    </source>
</evidence>
<organism evidence="3 4">
    <name type="scientific">Coptotermes formosanus</name>
    <name type="common">Formosan subterranean termite</name>
    <dbReference type="NCBI Taxonomy" id="36987"/>
    <lineage>
        <taxon>Eukaryota</taxon>
        <taxon>Metazoa</taxon>
        <taxon>Ecdysozoa</taxon>
        <taxon>Arthropoda</taxon>
        <taxon>Hexapoda</taxon>
        <taxon>Insecta</taxon>
        <taxon>Pterygota</taxon>
        <taxon>Neoptera</taxon>
        <taxon>Polyneoptera</taxon>
        <taxon>Dictyoptera</taxon>
        <taxon>Blattodea</taxon>
        <taxon>Blattoidea</taxon>
        <taxon>Termitoidae</taxon>
        <taxon>Rhinotermitidae</taxon>
        <taxon>Coptotermes</taxon>
    </lineage>
</organism>
<sequence>MVGEEAAEIDYDDKERKGDLAVKVICLGDSAVGKSKLVERFLLDGYKPQQLSTYALTLFRYPTRIEDESIIVDFWDTAGQEMFQSMHPSYYHQAHACIMVFDATRKVTYKNLATWYQELREHRPHIPVLCAANKIDTNMEVTQKTFAFPQKHNIPLYYVSASDGTNVVKLFRDAIQLAVKYKKNPPDVTDQIMEELERI</sequence>
<dbReference type="AlphaFoldDB" id="A0A6L2PIM5"/>
<name>A0A6L2PIM5_COPFO</name>
<dbReference type="Pfam" id="PF00071">
    <property type="entry name" value="Ras"/>
    <property type="match status" value="1"/>
</dbReference>
<dbReference type="SMART" id="SM00176">
    <property type="entry name" value="RAN"/>
    <property type="match status" value="1"/>
</dbReference>
<dbReference type="SMART" id="SM00173">
    <property type="entry name" value="RAS"/>
    <property type="match status" value="1"/>
</dbReference>
<gene>
    <name evidence="3" type="ORF">Cfor_02050</name>
</gene>
<dbReference type="PROSITE" id="PS51419">
    <property type="entry name" value="RAB"/>
    <property type="match status" value="1"/>
</dbReference>
<dbReference type="InterPro" id="IPR027417">
    <property type="entry name" value="P-loop_NTPase"/>
</dbReference>
<dbReference type="SMART" id="SM00175">
    <property type="entry name" value="RAB"/>
    <property type="match status" value="1"/>
</dbReference>
<dbReference type="OrthoDB" id="48625at2759"/>
<keyword evidence="2" id="KW-0547">Nucleotide-binding</keyword>
<evidence type="ECO:0000313" key="4">
    <source>
        <dbReference type="Proteomes" id="UP000502823"/>
    </source>
</evidence>
<dbReference type="SMART" id="SM00174">
    <property type="entry name" value="RHO"/>
    <property type="match status" value="1"/>
</dbReference>
<dbReference type="SUPFAM" id="SSF52540">
    <property type="entry name" value="P-loop containing nucleoside triphosphate hydrolases"/>
    <property type="match status" value="1"/>
</dbReference>
<dbReference type="PANTHER" id="PTHR47978">
    <property type="match status" value="1"/>
</dbReference>
<evidence type="ECO:0000256" key="1">
    <source>
        <dbReference type="ARBA" id="ARBA00006270"/>
    </source>
</evidence>
<dbReference type="InParanoid" id="A0A6L2PIM5"/>
<dbReference type="Proteomes" id="UP000502823">
    <property type="component" value="Unassembled WGS sequence"/>
</dbReference>
<dbReference type="NCBIfam" id="TIGR00231">
    <property type="entry name" value="small_GTP"/>
    <property type="match status" value="1"/>
</dbReference>
<dbReference type="EMBL" id="BLKM01000354">
    <property type="protein sequence ID" value="GFG32254.1"/>
    <property type="molecule type" value="Genomic_DNA"/>
</dbReference>
<accession>A0A6L2PIM5</accession>
<proteinExistence type="inferred from homology"/>
<evidence type="ECO:0000256" key="2">
    <source>
        <dbReference type="ARBA" id="ARBA00022741"/>
    </source>
</evidence>
<reference evidence="4" key="1">
    <citation type="submission" date="2020-01" db="EMBL/GenBank/DDBJ databases">
        <title>Draft genome sequence of the Termite Coptotermes fromosanus.</title>
        <authorList>
            <person name="Itakura S."/>
            <person name="Yosikawa Y."/>
            <person name="Umezawa K."/>
        </authorList>
    </citation>
    <scope>NUCLEOTIDE SEQUENCE [LARGE SCALE GENOMIC DNA]</scope>
</reference>
<dbReference type="GO" id="GO:0005525">
    <property type="term" value="F:GTP binding"/>
    <property type="evidence" value="ECO:0007669"/>
    <property type="project" value="InterPro"/>
</dbReference>
<comment type="similarity">
    <text evidence="1">Belongs to the small GTPase superfamily. Rab family.</text>
</comment>
<dbReference type="Gene3D" id="3.40.50.300">
    <property type="entry name" value="P-loop containing nucleotide triphosphate hydrolases"/>
    <property type="match status" value="1"/>
</dbReference>
<dbReference type="PRINTS" id="PR00449">
    <property type="entry name" value="RASTRNSFRMNG"/>
</dbReference>